<organism evidence="2 5">
    <name type="scientific">Pseudoalteromonas aurantia</name>
    <dbReference type="NCBI Taxonomy" id="43654"/>
    <lineage>
        <taxon>Bacteria</taxon>
        <taxon>Pseudomonadati</taxon>
        <taxon>Pseudomonadota</taxon>
        <taxon>Gammaproteobacteria</taxon>
        <taxon>Alteromonadales</taxon>
        <taxon>Pseudoalteromonadaceae</taxon>
        <taxon>Pseudoalteromonas</taxon>
    </lineage>
</organism>
<protein>
    <submittedName>
        <fullName evidence="2">Sel1 repeat family protein</fullName>
    </submittedName>
</protein>
<dbReference type="Proteomes" id="UP000307217">
    <property type="component" value="Unassembled WGS sequence"/>
</dbReference>
<dbReference type="PANTHER" id="PTHR43628">
    <property type="entry name" value="ACTIVATOR OF C KINASE PROTEIN 1-RELATED"/>
    <property type="match status" value="1"/>
</dbReference>
<dbReference type="Proteomes" id="UP000307164">
    <property type="component" value="Unassembled WGS sequence"/>
</dbReference>
<keyword evidence="1" id="KW-0732">Signal</keyword>
<accession>A0A5S3VC51</accession>
<dbReference type="OrthoDB" id="8561742at2"/>
<evidence type="ECO:0000313" key="3">
    <source>
        <dbReference type="EMBL" id="TMO75749.1"/>
    </source>
</evidence>
<feature type="chain" id="PRO_5024308440" evidence="1">
    <location>
        <begin position="24"/>
        <end position="247"/>
    </location>
</feature>
<dbReference type="InterPro" id="IPR006597">
    <property type="entry name" value="Sel1-like"/>
</dbReference>
<feature type="signal peptide" evidence="1">
    <location>
        <begin position="1"/>
        <end position="23"/>
    </location>
</feature>
<dbReference type="EMBL" id="PNBW01000034">
    <property type="protein sequence ID" value="TMO75749.1"/>
    <property type="molecule type" value="Genomic_DNA"/>
</dbReference>
<dbReference type="PANTHER" id="PTHR43628:SF1">
    <property type="entry name" value="CHITIN SYNTHASE REGULATORY FACTOR 2-RELATED"/>
    <property type="match status" value="1"/>
</dbReference>
<dbReference type="AlphaFoldDB" id="A0A5S3VC51"/>
<reference evidence="2" key="3">
    <citation type="submission" date="2019-09" db="EMBL/GenBank/DDBJ databases">
        <title>Co-occurence of chitin degradation, pigmentation and bioactivity in marine Pseudoalteromonas.</title>
        <authorList>
            <person name="Sonnenschein E.C."/>
            <person name="Bech P.K."/>
        </authorList>
    </citation>
    <scope>NUCLEOTIDE SEQUENCE</scope>
    <source>
        <strain evidence="2">S3790</strain>
        <strain evidence="3 4">S3895</strain>
    </source>
</reference>
<dbReference type="EMBL" id="PNBX01000014">
    <property type="protein sequence ID" value="TMO69662.1"/>
    <property type="molecule type" value="Genomic_DNA"/>
</dbReference>
<comment type="caution">
    <text evidence="2">The sequence shown here is derived from an EMBL/GenBank/DDBJ whole genome shotgun (WGS) entry which is preliminary data.</text>
</comment>
<evidence type="ECO:0000256" key="1">
    <source>
        <dbReference type="SAM" id="SignalP"/>
    </source>
</evidence>
<dbReference type="Pfam" id="PF08238">
    <property type="entry name" value="Sel1"/>
    <property type="match status" value="4"/>
</dbReference>
<dbReference type="SUPFAM" id="SSF81901">
    <property type="entry name" value="HCP-like"/>
    <property type="match status" value="1"/>
</dbReference>
<keyword evidence="4" id="KW-1185">Reference proteome</keyword>
<dbReference type="SMART" id="SM00671">
    <property type="entry name" value="SEL1"/>
    <property type="match status" value="4"/>
</dbReference>
<name>A0A5S3VC51_9GAMM</name>
<evidence type="ECO:0000313" key="5">
    <source>
        <dbReference type="Proteomes" id="UP000307217"/>
    </source>
</evidence>
<gene>
    <name evidence="2" type="ORF">CWC19_04215</name>
    <name evidence="3" type="ORF">CWC20_07240</name>
</gene>
<dbReference type="InterPro" id="IPR011990">
    <property type="entry name" value="TPR-like_helical_dom_sf"/>
</dbReference>
<evidence type="ECO:0000313" key="2">
    <source>
        <dbReference type="EMBL" id="TMO69662.1"/>
    </source>
</evidence>
<dbReference type="InterPro" id="IPR052945">
    <property type="entry name" value="Mitotic_Regulator"/>
</dbReference>
<dbReference type="Gene3D" id="1.25.40.10">
    <property type="entry name" value="Tetratricopeptide repeat domain"/>
    <property type="match status" value="1"/>
</dbReference>
<proteinExistence type="predicted"/>
<dbReference type="RefSeq" id="WP_138590286.1">
    <property type="nucleotide sequence ID" value="NZ_PNBW01000034.1"/>
</dbReference>
<evidence type="ECO:0000313" key="4">
    <source>
        <dbReference type="Proteomes" id="UP000307164"/>
    </source>
</evidence>
<sequence length="247" mass="27452">MWHKKIKPIMLAALLGFAGSSSAGLEQGIEAANSGQFEVALKEFRYLADMNYAPGIYQLAKMYQGGYGVTKNLTKAASLFQDAIKLGSADAMFSLAVMYDDGKGVKQDKNKAIDLFERAANKNLAAAQFNLGVMYANGDGVIQSYHRAMDWYEKAAANNYTLAQFNLALMYYQGLGTDKNIEKSYIWNLIAEYNGNNDASKSRDLDEQQMSPSQVEVATDIANDIYNRIQQGTYAPEVRPKKRSYTF</sequence>
<reference evidence="2 5" key="1">
    <citation type="submission" date="2018-01" db="EMBL/GenBank/DDBJ databases">
        <authorList>
            <person name="Paulsen S."/>
            <person name="Gram L.K."/>
        </authorList>
    </citation>
    <scope>NUCLEOTIDE SEQUENCE [LARGE SCALE GENOMIC DNA]</scope>
    <source>
        <strain evidence="2 5">S3790</strain>
        <strain evidence="3">S3895</strain>
    </source>
</reference>
<reference evidence="5" key="2">
    <citation type="submission" date="2019-06" db="EMBL/GenBank/DDBJ databases">
        <title>Co-occurence of chitin degradation, pigmentation and bioactivity in marine Pseudoalteromonas.</title>
        <authorList>
            <person name="Sonnenschein E.C."/>
            <person name="Bech P.K."/>
        </authorList>
    </citation>
    <scope>NUCLEOTIDE SEQUENCE [LARGE SCALE GENOMIC DNA]</scope>
    <source>
        <strain evidence="5">S3790</strain>
    </source>
</reference>